<dbReference type="Gene3D" id="1.10.10.10">
    <property type="entry name" value="Winged helix-like DNA-binding domain superfamily/Winged helix DNA-binding domain"/>
    <property type="match status" value="1"/>
</dbReference>
<dbReference type="InterPro" id="IPR005471">
    <property type="entry name" value="Tscrpt_reg_IclR_N"/>
</dbReference>
<dbReference type="FunFam" id="1.10.10.10:FF:000056">
    <property type="entry name" value="IclR family transcriptional regulator"/>
    <property type="match status" value="1"/>
</dbReference>
<dbReference type="Gene3D" id="3.30.450.40">
    <property type="match status" value="1"/>
</dbReference>
<proteinExistence type="predicted"/>
<accession>N6ZVW6</accession>
<dbReference type="SUPFAM" id="SSF55781">
    <property type="entry name" value="GAF domain-like"/>
    <property type="match status" value="1"/>
</dbReference>
<feature type="domain" description="HTH iclR-type" evidence="4">
    <location>
        <begin position="3"/>
        <end position="65"/>
    </location>
</feature>
<keyword evidence="1" id="KW-0805">Transcription regulation</keyword>
<dbReference type="EMBL" id="AMXF01000011">
    <property type="protein sequence ID" value="ENO98473.1"/>
    <property type="molecule type" value="Genomic_DNA"/>
</dbReference>
<evidence type="ECO:0000256" key="3">
    <source>
        <dbReference type="ARBA" id="ARBA00023163"/>
    </source>
</evidence>
<dbReference type="OrthoDB" id="5401369at2"/>
<evidence type="ECO:0000259" key="5">
    <source>
        <dbReference type="PROSITE" id="PS51078"/>
    </source>
</evidence>
<dbReference type="AlphaFoldDB" id="N6ZVW6"/>
<reference evidence="6 7" key="1">
    <citation type="submission" date="2012-09" db="EMBL/GenBank/DDBJ databases">
        <title>Draft Genome Sequences of 6 Strains from Genus Thauera.</title>
        <authorList>
            <person name="Liu B."/>
            <person name="Shapleigh J.P."/>
            <person name="Frostegard A.H."/>
        </authorList>
    </citation>
    <scope>NUCLEOTIDE SEQUENCE [LARGE SCALE GENOMIC DNA]</scope>
    <source>
        <strain evidence="6 7">B4P</strain>
    </source>
</reference>
<sequence>MAGSLLLRAMNVLELLAECPHGLPLQDIADRLEIPKSGVHRLLAEFIQLGYVAQDEQSGRYLLTTRLMSLGFRLLGGSGILEVVQPVLNRLAQSCGELVRLAVVDNGRLPFVAKAQGARSGLRFDPDMGGEAALFCSASGMAWLASLPADEAIAHVVRQGFTQLEQRGARVPRTIAEVMHQVAETRRRGYACAIETWAAGMSSCAVAVAAPGSDRVGGVVSVAGPSVRLTEAAIEALIPELRQAAEELSAFAPLADYLESINPAPPRPASMR</sequence>
<evidence type="ECO:0000256" key="1">
    <source>
        <dbReference type="ARBA" id="ARBA00023015"/>
    </source>
</evidence>
<dbReference type="InterPro" id="IPR014757">
    <property type="entry name" value="Tscrpt_reg_IclR_C"/>
</dbReference>
<dbReference type="PANTHER" id="PTHR30136:SF35">
    <property type="entry name" value="HTH-TYPE TRANSCRIPTIONAL REGULATOR RV1719"/>
    <property type="match status" value="1"/>
</dbReference>
<dbReference type="GO" id="GO:0003700">
    <property type="term" value="F:DNA-binding transcription factor activity"/>
    <property type="evidence" value="ECO:0007669"/>
    <property type="project" value="TreeGrafter"/>
</dbReference>
<dbReference type="Pfam" id="PF09339">
    <property type="entry name" value="HTH_IclR"/>
    <property type="match status" value="1"/>
</dbReference>
<keyword evidence="7" id="KW-1185">Reference proteome</keyword>
<dbReference type="PROSITE" id="PS51078">
    <property type="entry name" value="ICLR_ED"/>
    <property type="match status" value="1"/>
</dbReference>
<dbReference type="SUPFAM" id="SSF46785">
    <property type="entry name" value="Winged helix' DNA-binding domain"/>
    <property type="match status" value="1"/>
</dbReference>
<protein>
    <submittedName>
        <fullName evidence="6">IclR family transcriptional regulator</fullName>
    </submittedName>
</protein>
<dbReference type="InterPro" id="IPR050707">
    <property type="entry name" value="HTH_MetabolicPath_Reg"/>
</dbReference>
<evidence type="ECO:0000313" key="6">
    <source>
        <dbReference type="EMBL" id="ENO98473.1"/>
    </source>
</evidence>
<dbReference type="InterPro" id="IPR029016">
    <property type="entry name" value="GAF-like_dom_sf"/>
</dbReference>
<dbReference type="RefSeq" id="WP_004357019.1">
    <property type="nucleotide sequence ID" value="NZ_AMXF01000011.1"/>
</dbReference>
<dbReference type="Pfam" id="PF01614">
    <property type="entry name" value="IclR_C"/>
    <property type="match status" value="1"/>
</dbReference>
<dbReference type="InterPro" id="IPR036390">
    <property type="entry name" value="WH_DNA-bd_sf"/>
</dbReference>
<comment type="caution">
    <text evidence="6">The sequence shown here is derived from an EMBL/GenBank/DDBJ whole genome shotgun (WGS) entry which is preliminary data.</text>
</comment>
<gene>
    <name evidence="6" type="ORF">C667_03493</name>
</gene>
<organism evidence="6 7">
    <name type="scientific">Thauera phenylacetica B4P</name>
    <dbReference type="NCBI Taxonomy" id="1234382"/>
    <lineage>
        <taxon>Bacteria</taxon>
        <taxon>Pseudomonadati</taxon>
        <taxon>Pseudomonadota</taxon>
        <taxon>Betaproteobacteria</taxon>
        <taxon>Rhodocyclales</taxon>
        <taxon>Zoogloeaceae</taxon>
        <taxon>Thauera</taxon>
    </lineage>
</organism>
<keyword evidence="2" id="KW-0238">DNA-binding</keyword>
<dbReference type="PROSITE" id="PS51077">
    <property type="entry name" value="HTH_ICLR"/>
    <property type="match status" value="1"/>
</dbReference>
<dbReference type="InterPro" id="IPR036388">
    <property type="entry name" value="WH-like_DNA-bd_sf"/>
</dbReference>
<name>N6ZVW6_9RHOO</name>
<evidence type="ECO:0000256" key="2">
    <source>
        <dbReference type="ARBA" id="ARBA00023125"/>
    </source>
</evidence>
<evidence type="ECO:0000259" key="4">
    <source>
        <dbReference type="PROSITE" id="PS51077"/>
    </source>
</evidence>
<dbReference type="GO" id="GO:0003677">
    <property type="term" value="F:DNA binding"/>
    <property type="evidence" value="ECO:0007669"/>
    <property type="project" value="UniProtKB-KW"/>
</dbReference>
<dbReference type="SMART" id="SM00346">
    <property type="entry name" value="HTH_ICLR"/>
    <property type="match status" value="1"/>
</dbReference>
<dbReference type="GO" id="GO:0045892">
    <property type="term" value="P:negative regulation of DNA-templated transcription"/>
    <property type="evidence" value="ECO:0007669"/>
    <property type="project" value="TreeGrafter"/>
</dbReference>
<keyword evidence="3" id="KW-0804">Transcription</keyword>
<dbReference type="PANTHER" id="PTHR30136">
    <property type="entry name" value="HELIX-TURN-HELIX TRANSCRIPTIONAL REGULATOR, ICLR FAMILY"/>
    <property type="match status" value="1"/>
</dbReference>
<evidence type="ECO:0000313" key="7">
    <source>
        <dbReference type="Proteomes" id="UP000013047"/>
    </source>
</evidence>
<feature type="domain" description="IclR-ED" evidence="5">
    <location>
        <begin position="66"/>
        <end position="254"/>
    </location>
</feature>
<dbReference type="Proteomes" id="UP000013047">
    <property type="component" value="Unassembled WGS sequence"/>
</dbReference>